<gene>
    <name evidence="2" type="ORF">BSL78_23303</name>
</gene>
<evidence type="ECO:0000313" key="2">
    <source>
        <dbReference type="EMBL" id="PIK39861.1"/>
    </source>
</evidence>
<dbReference type="Proteomes" id="UP000230750">
    <property type="component" value="Unassembled WGS sequence"/>
</dbReference>
<evidence type="ECO:0000313" key="3">
    <source>
        <dbReference type="Proteomes" id="UP000230750"/>
    </source>
</evidence>
<dbReference type="InterPro" id="IPR052852">
    <property type="entry name" value="SSU_Processome_Comp"/>
</dbReference>
<protein>
    <submittedName>
        <fullName evidence="2">Uncharacterized protein</fullName>
    </submittedName>
</protein>
<evidence type="ECO:0000256" key="1">
    <source>
        <dbReference type="SAM" id="MobiDB-lite"/>
    </source>
</evidence>
<sequence length="101" mass="12015">MQRAIKLGAKPPKNTHVPYKEFMKLQKEKKQEELKQREIDRKMGMQVKKKSSDRDRKRELILRKSGFWQDSTKKRNFIADGQVGKFKKWSAGAQQTRYTSD</sequence>
<keyword evidence="3" id="KW-1185">Reference proteome</keyword>
<dbReference type="PANTHER" id="PTHR28366">
    <property type="entry name" value="CHROMOSOME 1 OPEN READING FRAME 131"/>
    <property type="match status" value="1"/>
</dbReference>
<dbReference type="PANTHER" id="PTHR28366:SF1">
    <property type="entry name" value="CHROMOSOME 1 OPEN READING FRAME 131"/>
    <property type="match status" value="1"/>
</dbReference>
<comment type="caution">
    <text evidence="2">The sequence shown here is derived from an EMBL/GenBank/DDBJ whole genome shotgun (WGS) entry which is preliminary data.</text>
</comment>
<dbReference type="AlphaFoldDB" id="A0A2G8JVR6"/>
<proteinExistence type="predicted"/>
<accession>A0A2G8JVR6</accession>
<dbReference type="OrthoDB" id="10067479at2759"/>
<reference evidence="2 3" key="1">
    <citation type="journal article" date="2017" name="PLoS Biol.">
        <title>The sea cucumber genome provides insights into morphological evolution and visceral regeneration.</title>
        <authorList>
            <person name="Zhang X."/>
            <person name="Sun L."/>
            <person name="Yuan J."/>
            <person name="Sun Y."/>
            <person name="Gao Y."/>
            <person name="Zhang L."/>
            <person name="Li S."/>
            <person name="Dai H."/>
            <person name="Hamel J.F."/>
            <person name="Liu C."/>
            <person name="Yu Y."/>
            <person name="Liu S."/>
            <person name="Lin W."/>
            <person name="Guo K."/>
            <person name="Jin S."/>
            <person name="Xu P."/>
            <person name="Storey K.B."/>
            <person name="Huan P."/>
            <person name="Zhang T."/>
            <person name="Zhou Y."/>
            <person name="Zhang J."/>
            <person name="Lin C."/>
            <person name="Li X."/>
            <person name="Xing L."/>
            <person name="Huo D."/>
            <person name="Sun M."/>
            <person name="Wang L."/>
            <person name="Mercier A."/>
            <person name="Li F."/>
            <person name="Yang H."/>
            <person name="Xiang J."/>
        </authorList>
    </citation>
    <scope>NUCLEOTIDE SEQUENCE [LARGE SCALE GENOMIC DNA]</scope>
    <source>
        <strain evidence="2">Shaxun</strain>
        <tissue evidence="2">Muscle</tissue>
    </source>
</reference>
<feature type="region of interest" description="Disordered" evidence="1">
    <location>
        <begin position="37"/>
        <end position="56"/>
    </location>
</feature>
<name>A0A2G8JVR6_STIJA</name>
<dbReference type="Pfam" id="PF15375">
    <property type="entry name" value="FSAF1"/>
    <property type="match status" value="1"/>
</dbReference>
<organism evidence="2 3">
    <name type="scientific">Stichopus japonicus</name>
    <name type="common">Sea cucumber</name>
    <dbReference type="NCBI Taxonomy" id="307972"/>
    <lineage>
        <taxon>Eukaryota</taxon>
        <taxon>Metazoa</taxon>
        <taxon>Echinodermata</taxon>
        <taxon>Eleutherozoa</taxon>
        <taxon>Echinozoa</taxon>
        <taxon>Holothuroidea</taxon>
        <taxon>Aspidochirotacea</taxon>
        <taxon>Aspidochirotida</taxon>
        <taxon>Stichopodidae</taxon>
        <taxon>Apostichopus</taxon>
    </lineage>
</organism>
<dbReference type="EMBL" id="MRZV01001192">
    <property type="protein sequence ID" value="PIK39861.1"/>
    <property type="molecule type" value="Genomic_DNA"/>
</dbReference>
<dbReference type="InterPro" id="IPR027973">
    <property type="entry name" value="FSAF1-like"/>
</dbReference>